<accession>A0A1E3W0H4</accession>
<comment type="caution">
    <text evidence="1">The sequence shown here is derived from an EMBL/GenBank/DDBJ whole genome shotgun (WGS) entry which is preliminary data.</text>
</comment>
<dbReference type="Proteomes" id="UP000094501">
    <property type="component" value="Unassembled WGS sequence"/>
</dbReference>
<reference evidence="1 2" key="1">
    <citation type="journal article" date="2016" name="Environ. Microbiol.">
        <title>New Methyloceanibacter diversity from North Sea sediments includes methanotroph containing solely the soluble methane monooxygenase.</title>
        <authorList>
            <person name="Vekeman B."/>
            <person name="Kerckhof F.M."/>
            <person name="Cremers G."/>
            <person name="de Vos P."/>
            <person name="Vandamme P."/>
            <person name="Boon N."/>
            <person name="Op den Camp H.J."/>
            <person name="Heylen K."/>
        </authorList>
    </citation>
    <scope>NUCLEOTIDE SEQUENCE [LARGE SCALE GENOMIC DNA]</scope>
    <source>
        <strain evidence="1 2">R-67174</strain>
    </source>
</reference>
<evidence type="ECO:0000313" key="2">
    <source>
        <dbReference type="Proteomes" id="UP000094501"/>
    </source>
</evidence>
<dbReference type="AlphaFoldDB" id="A0A1E3W0H4"/>
<organism evidence="1 2">
    <name type="scientific">Methyloceanibacter methanicus</name>
    <dbReference type="NCBI Taxonomy" id="1774968"/>
    <lineage>
        <taxon>Bacteria</taxon>
        <taxon>Pseudomonadati</taxon>
        <taxon>Pseudomonadota</taxon>
        <taxon>Alphaproteobacteria</taxon>
        <taxon>Hyphomicrobiales</taxon>
        <taxon>Hyphomicrobiaceae</taxon>
        <taxon>Methyloceanibacter</taxon>
    </lineage>
</organism>
<evidence type="ECO:0000313" key="1">
    <source>
        <dbReference type="EMBL" id="ODR99297.1"/>
    </source>
</evidence>
<sequence>MKSSSQIIHNQFAKAICTFVQLLNEFPVPLLLLKNIARNVGGKEQSQPADNSCKAALKLIGAGLNAFKPDQAISVSFERIQCKTKKLV</sequence>
<keyword evidence="2" id="KW-1185">Reference proteome</keyword>
<protein>
    <submittedName>
        <fullName evidence="1">Uncharacterized protein</fullName>
    </submittedName>
</protein>
<name>A0A1E3W0H4_9HYPH</name>
<dbReference type="EMBL" id="LPWG01000011">
    <property type="protein sequence ID" value="ODR99297.1"/>
    <property type="molecule type" value="Genomic_DNA"/>
</dbReference>
<proteinExistence type="predicted"/>
<gene>
    <name evidence="1" type="ORF">AUC68_04700</name>
</gene>